<evidence type="ECO:0000313" key="2">
    <source>
        <dbReference type="Proteomes" id="UP001500064"/>
    </source>
</evidence>
<proteinExistence type="predicted"/>
<reference evidence="2" key="1">
    <citation type="journal article" date="2019" name="Int. J. Syst. Evol. Microbiol.">
        <title>The Global Catalogue of Microorganisms (GCM) 10K type strain sequencing project: providing services to taxonomists for standard genome sequencing and annotation.</title>
        <authorList>
            <consortium name="The Broad Institute Genomics Platform"/>
            <consortium name="The Broad Institute Genome Sequencing Center for Infectious Disease"/>
            <person name="Wu L."/>
            <person name="Ma J."/>
        </authorList>
    </citation>
    <scope>NUCLEOTIDE SEQUENCE [LARGE SCALE GENOMIC DNA]</scope>
    <source>
        <strain evidence="2">JCM 13929</strain>
    </source>
</reference>
<dbReference type="EMBL" id="BAAAMU010000003">
    <property type="protein sequence ID" value="GAA1612864.1"/>
    <property type="molecule type" value="Genomic_DNA"/>
</dbReference>
<comment type="caution">
    <text evidence="1">The sequence shown here is derived from an EMBL/GenBank/DDBJ whole genome shotgun (WGS) entry which is preliminary data.</text>
</comment>
<keyword evidence="2" id="KW-1185">Reference proteome</keyword>
<accession>A0ABP4QPS8</accession>
<gene>
    <name evidence="1" type="ORF">GCM10009733_006110</name>
</gene>
<dbReference type="Proteomes" id="UP001500064">
    <property type="component" value="Unassembled WGS sequence"/>
</dbReference>
<sequence>MVIARTVLIDEVVELLPHRFSPRTDIPDVCDRLSGLRGREVVPVPFDSRDHPHITCSVTGFCIRTQARDFLGYPADASDAYKTIVFLHEVGHWATNDAGQPFSHAALIRSAAPTLCRLRDGETIQDVLGRDDYDDPQERAAERFALDVVGTITSGVHRADPWSPSVLRGVHGPIADPFGSRSRETRCPTG</sequence>
<evidence type="ECO:0000313" key="1">
    <source>
        <dbReference type="EMBL" id="GAA1612864.1"/>
    </source>
</evidence>
<evidence type="ECO:0008006" key="3">
    <source>
        <dbReference type="Google" id="ProtNLM"/>
    </source>
</evidence>
<organism evidence="1 2">
    <name type="scientific">Nonomuraea maheshkhaliensis</name>
    <dbReference type="NCBI Taxonomy" id="419590"/>
    <lineage>
        <taxon>Bacteria</taxon>
        <taxon>Bacillati</taxon>
        <taxon>Actinomycetota</taxon>
        <taxon>Actinomycetes</taxon>
        <taxon>Streptosporangiales</taxon>
        <taxon>Streptosporangiaceae</taxon>
        <taxon>Nonomuraea</taxon>
    </lineage>
</organism>
<name>A0ABP4QPS8_9ACTN</name>
<protein>
    <recommendedName>
        <fullName evidence="3">Toxin</fullName>
    </recommendedName>
</protein>